<dbReference type="PANTHER" id="PTHR36506:SF1">
    <property type="entry name" value="PREFLAGELLIN PEPTIDASE"/>
    <property type="match status" value="1"/>
</dbReference>
<evidence type="ECO:0000313" key="9">
    <source>
        <dbReference type="Proteomes" id="UP000219494"/>
    </source>
</evidence>
<accession>A0A285QAS7</accession>
<evidence type="ECO:0000256" key="2">
    <source>
        <dbReference type="ARBA" id="ARBA00022475"/>
    </source>
</evidence>
<keyword evidence="4 6" id="KW-1133">Transmembrane helix</keyword>
<dbReference type="Gene3D" id="1.20.120.1220">
    <property type="match status" value="1"/>
</dbReference>
<organism evidence="8 9">
    <name type="scientific">Sphingomonas guangdongensis</name>
    <dbReference type="NCBI Taxonomy" id="1141890"/>
    <lineage>
        <taxon>Bacteria</taxon>
        <taxon>Pseudomonadati</taxon>
        <taxon>Pseudomonadota</taxon>
        <taxon>Alphaproteobacteria</taxon>
        <taxon>Sphingomonadales</taxon>
        <taxon>Sphingomonadaceae</taxon>
        <taxon>Sphingomonas</taxon>
    </lineage>
</organism>
<dbReference type="InterPro" id="IPR052218">
    <property type="entry name" value="Preflagellin_Peptidase"/>
</dbReference>
<dbReference type="RefSeq" id="WP_097062059.1">
    <property type="nucleotide sequence ID" value="NZ_OBMI01000001.1"/>
</dbReference>
<keyword evidence="5 6" id="KW-0472">Membrane</keyword>
<feature type="transmembrane region" description="Helical" evidence="6">
    <location>
        <begin position="100"/>
        <end position="120"/>
    </location>
</feature>
<evidence type="ECO:0000313" key="8">
    <source>
        <dbReference type="EMBL" id="SOB78549.1"/>
    </source>
</evidence>
<dbReference type="Pfam" id="PF01478">
    <property type="entry name" value="Peptidase_A24"/>
    <property type="match status" value="1"/>
</dbReference>
<dbReference type="OrthoDB" id="5329005at2"/>
<dbReference type="GO" id="GO:0004190">
    <property type="term" value="F:aspartic-type endopeptidase activity"/>
    <property type="evidence" value="ECO:0007669"/>
    <property type="project" value="InterPro"/>
</dbReference>
<evidence type="ECO:0000259" key="7">
    <source>
        <dbReference type="Pfam" id="PF01478"/>
    </source>
</evidence>
<feature type="transmembrane region" description="Helical" evidence="6">
    <location>
        <begin position="61"/>
        <end position="80"/>
    </location>
</feature>
<evidence type="ECO:0000256" key="4">
    <source>
        <dbReference type="ARBA" id="ARBA00022989"/>
    </source>
</evidence>
<dbReference type="PANTHER" id="PTHR36506">
    <property type="entry name" value="PREFLAGELLIN PEPTIDASE"/>
    <property type="match status" value="1"/>
</dbReference>
<gene>
    <name evidence="8" type="ORF">SAMN06297144_0055</name>
</gene>
<dbReference type="Proteomes" id="UP000219494">
    <property type="component" value="Unassembled WGS sequence"/>
</dbReference>
<dbReference type="InterPro" id="IPR000045">
    <property type="entry name" value="Prepilin_IV_endopep_pep"/>
</dbReference>
<evidence type="ECO:0000256" key="3">
    <source>
        <dbReference type="ARBA" id="ARBA00022692"/>
    </source>
</evidence>
<feature type="domain" description="Prepilin type IV endopeptidase peptidase" evidence="7">
    <location>
        <begin position="13"/>
        <end position="115"/>
    </location>
</feature>
<feature type="transmembrane region" description="Helical" evidence="6">
    <location>
        <begin position="132"/>
        <end position="151"/>
    </location>
</feature>
<evidence type="ECO:0000256" key="1">
    <source>
        <dbReference type="ARBA" id="ARBA00004651"/>
    </source>
</evidence>
<protein>
    <submittedName>
        <fullName evidence="8">Type IV leader peptidase family protein</fullName>
    </submittedName>
</protein>
<sequence>MGVNASFILLAALGLLLVSAGIEDARRREIANWKNAAIVLLAPAWWWAMGIAPWPDLAIQLLLAAIVFAFFLGAFATGQMGGGDVKMIGALALWLPLRSLVDALVVTAVLGGVLTAAMVTDEWIRRRAPRPRPGAAALILLLAAASLAAALRLPAAAPLRDSLPATLAIFAGLLAAVSALLLLGVRAVQRRGIAPETPYGVAIAIAGLMWVREPIINHFG</sequence>
<dbReference type="GO" id="GO:0005886">
    <property type="term" value="C:plasma membrane"/>
    <property type="evidence" value="ECO:0007669"/>
    <property type="project" value="UniProtKB-SubCell"/>
</dbReference>
<keyword evidence="9" id="KW-1185">Reference proteome</keyword>
<name>A0A285QAS7_9SPHN</name>
<keyword evidence="3 6" id="KW-0812">Transmembrane</keyword>
<reference evidence="8 9" key="1">
    <citation type="submission" date="2017-07" db="EMBL/GenBank/DDBJ databases">
        <authorList>
            <person name="Sun Z.S."/>
            <person name="Albrecht U."/>
            <person name="Echele G."/>
            <person name="Lee C.C."/>
        </authorList>
    </citation>
    <scope>NUCLEOTIDE SEQUENCE [LARGE SCALE GENOMIC DNA]</scope>
    <source>
        <strain evidence="8 9">CGMCC 1.12672</strain>
    </source>
</reference>
<evidence type="ECO:0000256" key="5">
    <source>
        <dbReference type="ARBA" id="ARBA00023136"/>
    </source>
</evidence>
<feature type="transmembrane region" description="Helical" evidence="6">
    <location>
        <begin position="36"/>
        <end position="54"/>
    </location>
</feature>
<keyword evidence="2" id="KW-1003">Cell membrane</keyword>
<evidence type="ECO:0000256" key="6">
    <source>
        <dbReference type="SAM" id="Phobius"/>
    </source>
</evidence>
<dbReference type="EMBL" id="OBMI01000001">
    <property type="protein sequence ID" value="SOB78549.1"/>
    <property type="molecule type" value="Genomic_DNA"/>
</dbReference>
<proteinExistence type="predicted"/>
<dbReference type="AlphaFoldDB" id="A0A285QAS7"/>
<comment type="subcellular location">
    <subcellularLocation>
        <location evidence="1">Cell membrane</location>
        <topology evidence="1">Multi-pass membrane protein</topology>
    </subcellularLocation>
</comment>
<feature type="transmembrane region" description="Helical" evidence="6">
    <location>
        <begin position="163"/>
        <end position="183"/>
    </location>
</feature>